<keyword evidence="2" id="KW-0274">FAD</keyword>
<dbReference type="InterPro" id="IPR036188">
    <property type="entry name" value="FAD/NAD-bd_sf"/>
</dbReference>
<evidence type="ECO:0000256" key="4">
    <source>
        <dbReference type="SAM" id="SignalP"/>
    </source>
</evidence>
<dbReference type="PRINTS" id="PR00420">
    <property type="entry name" value="RNGMNOXGNASE"/>
</dbReference>
<dbReference type="Proteomes" id="UP000660729">
    <property type="component" value="Unassembled WGS sequence"/>
</dbReference>
<dbReference type="PANTHER" id="PTHR46720">
    <property type="entry name" value="HYDROXYLASE, PUTATIVE (AFU_ORTHOLOGUE AFUA_3G01460)-RELATED"/>
    <property type="match status" value="1"/>
</dbReference>
<dbReference type="EMBL" id="JABCIY010000023">
    <property type="protein sequence ID" value="KAF7196771.1"/>
    <property type="molecule type" value="Genomic_DNA"/>
</dbReference>
<comment type="caution">
    <text evidence="6">The sequence shown here is derived from an EMBL/GenBank/DDBJ whole genome shotgun (WGS) entry which is preliminary data.</text>
</comment>
<dbReference type="Gene3D" id="3.50.50.60">
    <property type="entry name" value="FAD/NAD(P)-binding domain"/>
    <property type="match status" value="1"/>
</dbReference>
<evidence type="ECO:0000313" key="7">
    <source>
        <dbReference type="Proteomes" id="UP000660729"/>
    </source>
</evidence>
<feature type="signal peptide" evidence="4">
    <location>
        <begin position="1"/>
        <end position="24"/>
    </location>
</feature>
<dbReference type="AlphaFoldDB" id="A0A8H6RQV6"/>
<gene>
    <name evidence="6" type="ORF">HII31_01910</name>
</gene>
<protein>
    <submittedName>
        <fullName evidence="6">6-methylsalicylic acid decarboxylase atA</fullName>
    </submittedName>
</protein>
<evidence type="ECO:0000313" key="6">
    <source>
        <dbReference type="EMBL" id="KAF7196771.1"/>
    </source>
</evidence>
<sequence length="417" mass="45768">MMGSAGQPIRVAIVGGGIAGLALAAGLSKHPNIDWHVYESVPEHKDVGAGLALHMNAIKAMGLIGDEVKQTYFDRAVTIGEEDEEMVTEVILAQGPHTGECVAELGRAKGRKTIARAELLRGLMELIPRERVKFGKRVKSIEEGDGTVTVEFEDGEKVEADCLIGADGMRSPTRSYILGPDHPATAPKNHEGWHIYRRMMPMEKAVARGINPKWTKYVPIFLGPKGHVNSITLDKGKRINVGVAIRGAKFSKTGEAPPLNPEDYSDYSNEAKLFVSMVAEDVNMQWTAADHDHAPVYYRGNVCMIGDAAHTMYGFAGNGAAQALEDCAVLAHLFSKMTDRSQIEAVFKAYDGARRPRSQAVVDQTRKYGRVYAYAEPELKDNVEGMRDFFKHGAAFTNNADLVKQNEDAMKLFESYI</sequence>
<feature type="chain" id="PRO_5034396190" evidence="4">
    <location>
        <begin position="25"/>
        <end position="417"/>
    </location>
</feature>
<accession>A0A8H6RQV6</accession>
<evidence type="ECO:0000256" key="3">
    <source>
        <dbReference type="ARBA" id="ARBA00023002"/>
    </source>
</evidence>
<name>A0A8H6RQV6_9PEZI</name>
<proteinExistence type="predicted"/>
<keyword evidence="3" id="KW-0560">Oxidoreductase</keyword>
<dbReference type="InterPro" id="IPR002938">
    <property type="entry name" value="FAD-bd"/>
</dbReference>
<keyword evidence="7" id="KW-1185">Reference proteome</keyword>
<dbReference type="GO" id="GO:0044550">
    <property type="term" value="P:secondary metabolite biosynthetic process"/>
    <property type="evidence" value="ECO:0007669"/>
    <property type="project" value="TreeGrafter"/>
</dbReference>
<evidence type="ECO:0000256" key="2">
    <source>
        <dbReference type="ARBA" id="ARBA00022827"/>
    </source>
</evidence>
<keyword evidence="4" id="KW-0732">Signal</keyword>
<organism evidence="6 7">
    <name type="scientific">Pseudocercospora fuligena</name>
    <dbReference type="NCBI Taxonomy" id="685502"/>
    <lineage>
        <taxon>Eukaryota</taxon>
        <taxon>Fungi</taxon>
        <taxon>Dikarya</taxon>
        <taxon>Ascomycota</taxon>
        <taxon>Pezizomycotina</taxon>
        <taxon>Dothideomycetes</taxon>
        <taxon>Dothideomycetidae</taxon>
        <taxon>Mycosphaerellales</taxon>
        <taxon>Mycosphaerellaceae</taxon>
        <taxon>Pseudocercospora</taxon>
    </lineage>
</organism>
<keyword evidence="1" id="KW-0285">Flavoprotein</keyword>
<dbReference type="Pfam" id="PF01494">
    <property type="entry name" value="FAD_binding_3"/>
    <property type="match status" value="1"/>
</dbReference>
<evidence type="ECO:0000256" key="1">
    <source>
        <dbReference type="ARBA" id="ARBA00022630"/>
    </source>
</evidence>
<evidence type="ECO:0000259" key="5">
    <source>
        <dbReference type="Pfam" id="PF01494"/>
    </source>
</evidence>
<reference evidence="6" key="1">
    <citation type="submission" date="2020-04" db="EMBL/GenBank/DDBJ databases">
        <title>Draft genome resource of the tomato pathogen Pseudocercospora fuligena.</title>
        <authorList>
            <person name="Zaccaron A."/>
        </authorList>
    </citation>
    <scope>NUCLEOTIDE SEQUENCE</scope>
    <source>
        <strain evidence="6">PF001</strain>
    </source>
</reference>
<dbReference type="PANTHER" id="PTHR46720:SF3">
    <property type="entry name" value="FAD-BINDING DOMAIN-CONTAINING PROTEIN-RELATED"/>
    <property type="match status" value="1"/>
</dbReference>
<dbReference type="OrthoDB" id="16820at2759"/>
<feature type="domain" description="FAD-binding" evidence="5">
    <location>
        <begin position="10"/>
        <end position="365"/>
    </location>
</feature>
<dbReference type="InterPro" id="IPR051104">
    <property type="entry name" value="FAD_monoxygenase"/>
</dbReference>
<dbReference type="GO" id="GO:0016491">
    <property type="term" value="F:oxidoreductase activity"/>
    <property type="evidence" value="ECO:0007669"/>
    <property type="project" value="UniProtKB-KW"/>
</dbReference>
<dbReference type="GO" id="GO:0071949">
    <property type="term" value="F:FAD binding"/>
    <property type="evidence" value="ECO:0007669"/>
    <property type="project" value="InterPro"/>
</dbReference>
<dbReference type="SUPFAM" id="SSF51905">
    <property type="entry name" value="FAD/NAD(P)-binding domain"/>
    <property type="match status" value="1"/>
</dbReference>